<protein>
    <recommendedName>
        <fullName evidence="1">SnoaL-like domain-containing protein</fullName>
    </recommendedName>
</protein>
<reference evidence="2" key="1">
    <citation type="submission" date="2024-07" db="EMBL/GenBank/DDBJ databases">
        <title>Complete genome sequences of cellulolytic bacteria, Kitasatospora sp. CMC57 and Streptomyces sp. CMC78, isolated from Japanese agricultural soil.</title>
        <authorList>
            <person name="Hashimoto T."/>
            <person name="Ito M."/>
            <person name="Iwamoto M."/>
            <person name="Fukahori D."/>
            <person name="Shoda T."/>
            <person name="Sakoda M."/>
            <person name="Morohoshi T."/>
            <person name="Mitsuboshi M."/>
            <person name="Nishizawa T."/>
        </authorList>
    </citation>
    <scope>NUCLEOTIDE SEQUENCE</scope>
    <source>
        <strain evidence="2">CMC78</strain>
    </source>
</reference>
<evidence type="ECO:0000259" key="1">
    <source>
        <dbReference type="Pfam" id="PF12680"/>
    </source>
</evidence>
<organism evidence="2">
    <name type="scientific">Streptomyces sp. CMC78</name>
    <dbReference type="NCBI Taxonomy" id="3231512"/>
    <lineage>
        <taxon>Bacteria</taxon>
        <taxon>Bacillati</taxon>
        <taxon>Actinomycetota</taxon>
        <taxon>Actinomycetes</taxon>
        <taxon>Kitasatosporales</taxon>
        <taxon>Streptomycetaceae</taxon>
        <taxon>Streptomyces</taxon>
    </lineage>
</organism>
<feature type="domain" description="SnoaL-like" evidence="1">
    <location>
        <begin position="11"/>
        <end position="103"/>
    </location>
</feature>
<accession>A0AB33KKQ0</accession>
<sequence>MTAEPRDVAVAYFNAWRSKRFDDLRLLLSDGTFSYSGPLAEIDNADECRDTLARLGGVMTDLVVERSFVSDADVVTFFTVHTSVASPNKVANWLHVEDGRITSIRAVYDAREMASI</sequence>
<dbReference type="Pfam" id="PF12680">
    <property type="entry name" value="SnoaL_2"/>
    <property type="match status" value="1"/>
</dbReference>
<dbReference type="Gene3D" id="3.10.450.50">
    <property type="match status" value="1"/>
</dbReference>
<gene>
    <name evidence="2" type="ORF">SCMC78_55830</name>
</gene>
<dbReference type="InterPro" id="IPR037401">
    <property type="entry name" value="SnoaL-like"/>
</dbReference>
<proteinExistence type="predicted"/>
<dbReference type="InterPro" id="IPR032710">
    <property type="entry name" value="NTF2-like_dom_sf"/>
</dbReference>
<name>A0AB33KKQ0_9ACTN</name>
<dbReference type="RefSeq" id="WP_030622628.1">
    <property type="nucleotide sequence ID" value="NZ_AP035884.1"/>
</dbReference>
<evidence type="ECO:0000313" key="2">
    <source>
        <dbReference type="EMBL" id="BFP55776.1"/>
    </source>
</evidence>
<dbReference type="KEGG" id="stcm:SCMC78_55830"/>
<dbReference type="EMBL" id="AP035884">
    <property type="protein sequence ID" value="BFP55776.1"/>
    <property type="molecule type" value="Genomic_DNA"/>
</dbReference>
<dbReference type="AlphaFoldDB" id="A0AB33KKQ0"/>
<dbReference type="SUPFAM" id="SSF54427">
    <property type="entry name" value="NTF2-like"/>
    <property type="match status" value="1"/>
</dbReference>